<dbReference type="Pfam" id="PF00646">
    <property type="entry name" value="F-box"/>
    <property type="match status" value="1"/>
</dbReference>
<dbReference type="InterPro" id="IPR032675">
    <property type="entry name" value="LRR_dom_sf"/>
</dbReference>
<evidence type="ECO:0000313" key="3">
    <source>
        <dbReference type="EMBL" id="CAL1392479.1"/>
    </source>
</evidence>
<evidence type="ECO:0000259" key="1">
    <source>
        <dbReference type="Pfam" id="PF00646"/>
    </source>
</evidence>
<proteinExistence type="predicted"/>
<name>A0AAV2F2W0_9ROSI</name>
<dbReference type="InterPro" id="IPR036047">
    <property type="entry name" value="F-box-like_dom_sf"/>
</dbReference>
<dbReference type="PANTHER" id="PTHR31639:SF312">
    <property type="entry name" value="CYCLIN-LIKE F-BOX"/>
    <property type="match status" value="1"/>
</dbReference>
<reference evidence="3 4" key="1">
    <citation type="submission" date="2024-04" db="EMBL/GenBank/DDBJ databases">
        <authorList>
            <person name="Fracassetti M."/>
        </authorList>
    </citation>
    <scope>NUCLEOTIDE SEQUENCE [LARGE SCALE GENOMIC DNA]</scope>
</reference>
<dbReference type="InterPro" id="IPR001810">
    <property type="entry name" value="F-box_dom"/>
</dbReference>
<evidence type="ECO:0000313" key="4">
    <source>
        <dbReference type="Proteomes" id="UP001497516"/>
    </source>
</evidence>
<dbReference type="Pfam" id="PF24758">
    <property type="entry name" value="LRR_At5g56370"/>
    <property type="match status" value="1"/>
</dbReference>
<dbReference type="InterPro" id="IPR055411">
    <property type="entry name" value="LRR_FXL15/At3g58940/PEG3-like"/>
</dbReference>
<gene>
    <name evidence="3" type="ORF">LTRI10_LOCUS33121</name>
</gene>
<dbReference type="Proteomes" id="UP001497516">
    <property type="component" value="Chromosome 6"/>
</dbReference>
<dbReference type="PANTHER" id="PTHR31639">
    <property type="entry name" value="F-BOX PROTEIN-LIKE"/>
    <property type="match status" value="1"/>
</dbReference>
<keyword evidence="4" id="KW-1185">Reference proteome</keyword>
<sequence>MKPVRRSIADRISDLPANVIEQILMSLPVRDAGKSSILSSKWRHRWRSIPQLVFDFDFNTYDDERELMLNISKALLVHDGPITKFVLAMPGINPCQELDPVILHVSSKGVREFALYFSDEVIQPGYRQNIHSSLFSVRPLNCLKLWNCEFVPPFGFVGFSELTRLELRTVTVPNYFYHDFLRKCPLLQDLRLLDCEGPTHVQIDEAPCLRVFLYNRGYLEDISFSRTPLLSVVSIQLQPGDFKLNEFDEARDVIAVFASLAALQKLYVSFEFLKFLAAEDIPSKLPTALRRLRVLDVRSNSHTTYFLESKVLFCLLRSSPNLRRLTIQRQFGVKFPTRPSQPMFFEPESVDHDAASELSDDHAEDHCCPSLEEVNMQCSEGSNFEQALLKFVLAEAPMLRRIIIKPKPGLDWEKCFKLLKEVTHCHRVSEEAEVVLMSYKKTVWSMKLADM</sequence>
<dbReference type="Gene3D" id="3.80.10.10">
    <property type="entry name" value="Ribonuclease Inhibitor"/>
    <property type="match status" value="1"/>
</dbReference>
<feature type="domain" description="F-box" evidence="1">
    <location>
        <begin position="12"/>
        <end position="49"/>
    </location>
</feature>
<feature type="domain" description="F-box/LRR-repeat protein 15/At3g58940/PEG3-like LRR" evidence="2">
    <location>
        <begin position="104"/>
        <end position="327"/>
    </location>
</feature>
<dbReference type="SUPFAM" id="SSF81383">
    <property type="entry name" value="F-box domain"/>
    <property type="match status" value="1"/>
</dbReference>
<evidence type="ECO:0008006" key="5">
    <source>
        <dbReference type="Google" id="ProtNLM"/>
    </source>
</evidence>
<accession>A0AAV2F2W0</accession>
<dbReference type="EMBL" id="OZ034819">
    <property type="protein sequence ID" value="CAL1392479.1"/>
    <property type="molecule type" value="Genomic_DNA"/>
</dbReference>
<dbReference type="SUPFAM" id="SSF52047">
    <property type="entry name" value="RNI-like"/>
    <property type="match status" value="1"/>
</dbReference>
<evidence type="ECO:0000259" key="2">
    <source>
        <dbReference type="Pfam" id="PF24758"/>
    </source>
</evidence>
<dbReference type="AlphaFoldDB" id="A0AAV2F2W0"/>
<organism evidence="3 4">
    <name type="scientific">Linum trigynum</name>
    <dbReference type="NCBI Taxonomy" id="586398"/>
    <lineage>
        <taxon>Eukaryota</taxon>
        <taxon>Viridiplantae</taxon>
        <taxon>Streptophyta</taxon>
        <taxon>Embryophyta</taxon>
        <taxon>Tracheophyta</taxon>
        <taxon>Spermatophyta</taxon>
        <taxon>Magnoliopsida</taxon>
        <taxon>eudicotyledons</taxon>
        <taxon>Gunneridae</taxon>
        <taxon>Pentapetalae</taxon>
        <taxon>rosids</taxon>
        <taxon>fabids</taxon>
        <taxon>Malpighiales</taxon>
        <taxon>Linaceae</taxon>
        <taxon>Linum</taxon>
    </lineage>
</organism>
<protein>
    <recommendedName>
        <fullName evidence="5">F-box domain-containing protein</fullName>
    </recommendedName>
</protein>